<dbReference type="RefSeq" id="WP_380675725.1">
    <property type="nucleotide sequence ID" value="NZ_CP173186.1"/>
</dbReference>
<dbReference type="Proteomes" id="UP001589792">
    <property type="component" value="Unassembled WGS sequence"/>
</dbReference>
<evidence type="ECO:0000259" key="3">
    <source>
        <dbReference type="Pfam" id="PF07338"/>
    </source>
</evidence>
<dbReference type="SUPFAM" id="SSF159871">
    <property type="entry name" value="YdgH-like"/>
    <property type="match status" value="1"/>
</dbReference>
<evidence type="ECO:0000313" key="4">
    <source>
        <dbReference type="EMBL" id="MFC0227302.1"/>
    </source>
</evidence>
<sequence>MKKMPLKIATTAFAALAFSALAATTEPQVTHQPMMSLSSSVTVSGLATLAEVEESIAAQAKAMNASRYRIIAVTGNNKLHASAVIYR</sequence>
<evidence type="ECO:0000256" key="2">
    <source>
        <dbReference type="SAM" id="SignalP"/>
    </source>
</evidence>
<reference evidence="4 5" key="1">
    <citation type="submission" date="2024-09" db="EMBL/GenBank/DDBJ databases">
        <authorList>
            <person name="Sun Q."/>
            <person name="Mori K."/>
        </authorList>
    </citation>
    <scope>NUCLEOTIDE SEQUENCE [LARGE SCALE GENOMIC DNA]</scope>
    <source>
        <strain evidence="4 5">CCM 8626</strain>
    </source>
</reference>
<protein>
    <submittedName>
        <fullName evidence="4">DUF1471 domain-containing protein</fullName>
    </submittedName>
</protein>
<gene>
    <name evidence="4" type="ORF">ACFFJ3_12430</name>
</gene>
<feature type="chain" id="PRO_5045965762" evidence="2">
    <location>
        <begin position="23"/>
        <end position="87"/>
    </location>
</feature>
<evidence type="ECO:0000256" key="1">
    <source>
        <dbReference type="ARBA" id="ARBA00022729"/>
    </source>
</evidence>
<keyword evidence="5" id="KW-1185">Reference proteome</keyword>
<dbReference type="InterPro" id="IPR036275">
    <property type="entry name" value="YdgH-like_sf"/>
</dbReference>
<dbReference type="Pfam" id="PF07338">
    <property type="entry name" value="YdgH_BhsA-like"/>
    <property type="match status" value="1"/>
</dbReference>
<dbReference type="EMBL" id="JBHLXG010000010">
    <property type="protein sequence ID" value="MFC0227302.1"/>
    <property type="molecule type" value="Genomic_DNA"/>
</dbReference>
<name>A0ABV6EE98_9GAMM</name>
<comment type="caution">
    <text evidence="4">The sequence shown here is derived from an EMBL/GenBank/DDBJ whole genome shotgun (WGS) entry which is preliminary data.</text>
</comment>
<evidence type="ECO:0000313" key="5">
    <source>
        <dbReference type="Proteomes" id="UP001589792"/>
    </source>
</evidence>
<dbReference type="Gene3D" id="3.30.1660.10">
    <property type="entry name" value="Flavin-binding protein dodecin"/>
    <property type="match status" value="1"/>
</dbReference>
<dbReference type="InterPro" id="IPR025543">
    <property type="entry name" value="Dodecin-like"/>
</dbReference>
<keyword evidence="1 2" id="KW-0732">Signal</keyword>
<feature type="domain" description="YdgH/BhsA/McbA-like" evidence="3">
    <location>
        <begin position="40"/>
        <end position="87"/>
    </location>
</feature>
<proteinExistence type="predicted"/>
<organism evidence="4 5">
    <name type="scientific">Serratia aquatilis</name>
    <dbReference type="NCBI Taxonomy" id="1737515"/>
    <lineage>
        <taxon>Bacteria</taxon>
        <taxon>Pseudomonadati</taxon>
        <taxon>Pseudomonadota</taxon>
        <taxon>Gammaproteobacteria</taxon>
        <taxon>Enterobacterales</taxon>
        <taxon>Yersiniaceae</taxon>
        <taxon>Serratia</taxon>
    </lineage>
</organism>
<feature type="signal peptide" evidence="2">
    <location>
        <begin position="1"/>
        <end position="22"/>
    </location>
</feature>
<dbReference type="InterPro" id="IPR010854">
    <property type="entry name" value="YdgH/BhsA/McbA-like_dom"/>
</dbReference>
<accession>A0ABV6EE98</accession>